<keyword evidence="4" id="KW-0547">Nucleotide-binding</keyword>
<evidence type="ECO:0000256" key="4">
    <source>
        <dbReference type="ARBA" id="ARBA00022741"/>
    </source>
</evidence>
<proteinExistence type="inferred from homology"/>
<dbReference type="InterPro" id="IPR017665">
    <property type="entry name" value="Guanylate_kinase"/>
</dbReference>
<keyword evidence="9" id="KW-1185">Reference proteome</keyword>
<evidence type="ECO:0000256" key="6">
    <source>
        <dbReference type="ARBA" id="ARBA00022840"/>
    </source>
</evidence>
<dbReference type="GO" id="GO:0016301">
    <property type="term" value="F:kinase activity"/>
    <property type="evidence" value="ECO:0007669"/>
    <property type="project" value="UniProtKB-KW"/>
</dbReference>
<protein>
    <recommendedName>
        <fullName evidence="2">guanylate kinase</fullName>
        <ecNumber evidence="2">2.7.4.8</ecNumber>
    </recommendedName>
</protein>
<keyword evidence="3" id="KW-0808">Transferase</keyword>
<dbReference type="PANTHER" id="PTHR23117:SF13">
    <property type="entry name" value="GUANYLATE KINASE"/>
    <property type="match status" value="1"/>
</dbReference>
<keyword evidence="6" id="KW-0067">ATP-binding</keyword>
<dbReference type="CDD" id="cd00071">
    <property type="entry name" value="GMPK"/>
    <property type="match status" value="1"/>
</dbReference>
<evidence type="ECO:0000259" key="7">
    <source>
        <dbReference type="PROSITE" id="PS50052"/>
    </source>
</evidence>
<dbReference type="Gene3D" id="3.40.50.300">
    <property type="entry name" value="P-loop containing nucleotide triphosphate hydrolases"/>
    <property type="match status" value="1"/>
</dbReference>
<keyword evidence="5 8" id="KW-0418">Kinase</keyword>
<evidence type="ECO:0000313" key="8">
    <source>
        <dbReference type="EMBL" id="GKT21507.1"/>
    </source>
</evidence>
<name>A0ABQ5JXQ5_9EUKA</name>
<evidence type="ECO:0000313" key="9">
    <source>
        <dbReference type="Proteomes" id="UP001057375"/>
    </source>
</evidence>
<dbReference type="Pfam" id="PF00625">
    <property type="entry name" value="Guanylate_kin"/>
    <property type="match status" value="1"/>
</dbReference>
<dbReference type="SUPFAM" id="SSF52540">
    <property type="entry name" value="P-loop containing nucleoside triphosphate hydrolases"/>
    <property type="match status" value="1"/>
</dbReference>
<dbReference type="NCBIfam" id="TIGR03263">
    <property type="entry name" value="guanyl_kin"/>
    <property type="match status" value="1"/>
</dbReference>
<dbReference type="SMART" id="SM00072">
    <property type="entry name" value="GuKc"/>
    <property type="match status" value="1"/>
</dbReference>
<gene>
    <name evidence="8" type="ORF">ADUPG1_011919</name>
</gene>
<dbReference type="EMBL" id="BQXS01012323">
    <property type="protein sequence ID" value="GKT21507.1"/>
    <property type="molecule type" value="Genomic_DNA"/>
</dbReference>
<dbReference type="PROSITE" id="PS50052">
    <property type="entry name" value="GUANYLATE_KINASE_2"/>
    <property type="match status" value="1"/>
</dbReference>
<organism evidence="8 9">
    <name type="scientific">Aduncisulcus paluster</name>
    <dbReference type="NCBI Taxonomy" id="2918883"/>
    <lineage>
        <taxon>Eukaryota</taxon>
        <taxon>Metamonada</taxon>
        <taxon>Carpediemonas-like organisms</taxon>
        <taxon>Aduncisulcus</taxon>
    </lineage>
</organism>
<dbReference type="InterPro" id="IPR008145">
    <property type="entry name" value="GK/Ca_channel_bsu"/>
</dbReference>
<reference evidence="8" key="1">
    <citation type="submission" date="2022-03" db="EMBL/GenBank/DDBJ databases">
        <title>Draft genome sequence of Aduncisulcus paluster, a free-living microaerophilic Fornicata.</title>
        <authorList>
            <person name="Yuyama I."/>
            <person name="Kume K."/>
            <person name="Tamura T."/>
            <person name="Inagaki Y."/>
            <person name="Hashimoto T."/>
        </authorList>
    </citation>
    <scope>NUCLEOTIDE SEQUENCE</scope>
    <source>
        <strain evidence="8">NY0171</strain>
    </source>
</reference>
<dbReference type="EC" id="2.7.4.8" evidence="2"/>
<dbReference type="InterPro" id="IPR020590">
    <property type="entry name" value="Guanylate_kinase_CS"/>
</dbReference>
<comment type="similarity">
    <text evidence="1">Belongs to the guanylate kinase family.</text>
</comment>
<feature type="domain" description="Guanylate kinase-like" evidence="7">
    <location>
        <begin position="10"/>
        <end position="197"/>
    </location>
</feature>
<evidence type="ECO:0000256" key="5">
    <source>
        <dbReference type="ARBA" id="ARBA00022777"/>
    </source>
</evidence>
<comment type="caution">
    <text evidence="8">The sequence shown here is derived from an EMBL/GenBank/DDBJ whole genome shotgun (WGS) entry which is preliminary data.</text>
</comment>
<accession>A0ABQ5JXQ5</accession>
<dbReference type="InterPro" id="IPR027417">
    <property type="entry name" value="P-loop_NTPase"/>
</dbReference>
<sequence length="198" mass="22524">MPSDSVRSSPRPIVLNGPSGVGKSTLIGMLMKEFPELFGFSVSHTTRTPRVGEKDGVDYFFVSQEEIEKYIEEGKMLETAKVHTNFYGTSVMAVEMVLESGKHCIIDVDIQGATTMKSNARFMASKPIFIFISPPDFDELRSRLMGRGTETPESMAIRLKDSLAWDKFYRSNPEFYDHRIINDDLETAYKEFRDIILE</sequence>
<evidence type="ECO:0000256" key="3">
    <source>
        <dbReference type="ARBA" id="ARBA00022679"/>
    </source>
</evidence>
<dbReference type="PROSITE" id="PS00856">
    <property type="entry name" value="GUANYLATE_KINASE_1"/>
    <property type="match status" value="1"/>
</dbReference>
<evidence type="ECO:0000256" key="2">
    <source>
        <dbReference type="ARBA" id="ARBA00012961"/>
    </source>
</evidence>
<dbReference type="Proteomes" id="UP001057375">
    <property type="component" value="Unassembled WGS sequence"/>
</dbReference>
<dbReference type="InterPro" id="IPR008144">
    <property type="entry name" value="Guanylate_kin-like_dom"/>
</dbReference>
<evidence type="ECO:0000256" key="1">
    <source>
        <dbReference type="ARBA" id="ARBA00005790"/>
    </source>
</evidence>
<dbReference type="PANTHER" id="PTHR23117">
    <property type="entry name" value="GUANYLATE KINASE-RELATED"/>
    <property type="match status" value="1"/>
</dbReference>